<evidence type="ECO:0000313" key="1">
    <source>
        <dbReference type="EMBL" id="HJG85638.1"/>
    </source>
</evidence>
<dbReference type="Proteomes" id="UP000760668">
    <property type="component" value="Unassembled WGS sequence"/>
</dbReference>
<reference evidence="1" key="2">
    <citation type="submission" date="2021-09" db="EMBL/GenBank/DDBJ databases">
        <authorList>
            <person name="Gilroy R."/>
        </authorList>
    </citation>
    <scope>NUCLEOTIDE SEQUENCE</scope>
    <source>
        <strain evidence="1">CHK179-5677</strain>
    </source>
</reference>
<evidence type="ECO:0000313" key="2">
    <source>
        <dbReference type="Proteomes" id="UP000760668"/>
    </source>
</evidence>
<name>A0A921MJD2_9FIRM</name>
<organism evidence="1 2">
    <name type="scientific">Pseudoflavonifractor capillosus</name>
    <dbReference type="NCBI Taxonomy" id="106588"/>
    <lineage>
        <taxon>Bacteria</taxon>
        <taxon>Bacillati</taxon>
        <taxon>Bacillota</taxon>
        <taxon>Clostridia</taxon>
        <taxon>Eubacteriales</taxon>
        <taxon>Oscillospiraceae</taxon>
        <taxon>Pseudoflavonifractor</taxon>
    </lineage>
</organism>
<dbReference type="EMBL" id="DYUC01000011">
    <property type="protein sequence ID" value="HJG85638.1"/>
    <property type="molecule type" value="Genomic_DNA"/>
</dbReference>
<protein>
    <submittedName>
        <fullName evidence="1">DUF945 domain-containing protein</fullName>
    </submittedName>
</protein>
<dbReference type="Pfam" id="PF06067">
    <property type="entry name" value="DUF932"/>
    <property type="match status" value="1"/>
</dbReference>
<dbReference type="InterPro" id="IPR026325">
    <property type="entry name" value="DUF932"/>
</dbReference>
<accession>A0A921MJD2</accession>
<dbReference type="AlphaFoldDB" id="A0A921MJD2"/>
<reference evidence="1" key="1">
    <citation type="journal article" date="2021" name="PeerJ">
        <title>Extensive microbial diversity within the chicken gut microbiome revealed by metagenomics and culture.</title>
        <authorList>
            <person name="Gilroy R."/>
            <person name="Ravi A."/>
            <person name="Getino M."/>
            <person name="Pursley I."/>
            <person name="Horton D.L."/>
            <person name="Alikhan N.F."/>
            <person name="Baker D."/>
            <person name="Gharbi K."/>
            <person name="Hall N."/>
            <person name="Watson M."/>
            <person name="Adriaenssens E.M."/>
            <person name="Foster-Nyarko E."/>
            <person name="Jarju S."/>
            <person name="Secka A."/>
            <person name="Antonio M."/>
            <person name="Oren A."/>
            <person name="Chaudhuri R.R."/>
            <person name="La Ragione R."/>
            <person name="Hildebrand F."/>
            <person name="Pallen M.J."/>
        </authorList>
    </citation>
    <scope>NUCLEOTIDE SEQUENCE</scope>
    <source>
        <strain evidence="1">CHK179-5677</strain>
    </source>
</reference>
<proteinExistence type="predicted"/>
<gene>
    <name evidence="1" type="ORF">K8V01_01205</name>
</gene>
<sequence length="362" mass="40673">MKTGRTIQEMAVEIMRQSKAKEDYLVNTGSLVMEVWDGQPMLHLRDAGGSELVDPLDIQSTAHQQIGDYLEIPRKYYRRMLGEDAELLAYNVNRWFQQKPEQRMIRTMDGRARAFLSNRYRRIDNLDIATITLPIIGEMKDVIYASCELTDDYMYIKAVNPRLTAEVVPGDVVQGGVIITNSETGHGSVCVQPLIYRLVCSNGMVVNDAKARRYHVGRIASTDDDFQIYSQETLDADDQAFVLKLQDTVRAAVNEAKFAAVLDKMRESKDAKLNTADIPNVVKLASSNFKITEAESAGVLQHLIEVGDLTLYGLANAVTRYSQDVENYDRASKLEEIGYQVMTMSPKLFQAINQMQPVTLAA</sequence>
<dbReference type="RefSeq" id="WP_304247245.1">
    <property type="nucleotide sequence ID" value="NZ_DYUC01000011.1"/>
</dbReference>
<comment type="caution">
    <text evidence="1">The sequence shown here is derived from an EMBL/GenBank/DDBJ whole genome shotgun (WGS) entry which is preliminary data.</text>
</comment>